<evidence type="ECO:0000313" key="2">
    <source>
        <dbReference type="EMBL" id="PYI23911.1"/>
    </source>
</evidence>
<reference evidence="2 3" key="1">
    <citation type="submission" date="2018-02" db="EMBL/GenBank/DDBJ databases">
        <title>The genomes of Aspergillus section Nigri reveals drivers in fungal speciation.</title>
        <authorList>
            <consortium name="DOE Joint Genome Institute"/>
            <person name="Vesth T.C."/>
            <person name="Nybo J."/>
            <person name="Theobald S."/>
            <person name="Brandl J."/>
            <person name="Frisvad J.C."/>
            <person name="Nielsen K.F."/>
            <person name="Lyhne E.K."/>
            <person name="Kogle M.E."/>
            <person name="Kuo A."/>
            <person name="Riley R."/>
            <person name="Clum A."/>
            <person name="Nolan M."/>
            <person name="Lipzen A."/>
            <person name="Salamov A."/>
            <person name="Henrissat B."/>
            <person name="Wiebenga A."/>
            <person name="De vries R.P."/>
            <person name="Grigoriev I.V."/>
            <person name="Mortensen U.H."/>
            <person name="Andersen M.R."/>
            <person name="Baker S.E."/>
        </authorList>
    </citation>
    <scope>NUCLEOTIDE SEQUENCE [LARGE SCALE GENOMIC DNA]</scope>
    <source>
        <strain evidence="2 3">CBS 115571</strain>
    </source>
</reference>
<dbReference type="EMBL" id="KZ825103">
    <property type="protein sequence ID" value="PYI23911.1"/>
    <property type="molecule type" value="Genomic_DNA"/>
</dbReference>
<feature type="compositionally biased region" description="Polar residues" evidence="1">
    <location>
        <begin position="78"/>
        <end position="90"/>
    </location>
</feature>
<proteinExistence type="predicted"/>
<evidence type="ECO:0000313" key="3">
    <source>
        <dbReference type="Proteomes" id="UP000249829"/>
    </source>
</evidence>
<sequence>MKSDEKTGDLANIIHDLCRHLLSISNNARSHRIINPLLHRPRLHGPPPSDEPVPISPATSSAAALSPASAQALPDRPSTYSTGEPLSINNRPAAACSRAGDGATPTPTAYGCVVASTSTASLTTDDVHCMIWG</sequence>
<accession>A0A2V5HJL9</accession>
<keyword evidence="3" id="KW-1185">Reference proteome</keyword>
<feature type="region of interest" description="Disordered" evidence="1">
    <location>
        <begin position="38"/>
        <end position="103"/>
    </location>
</feature>
<protein>
    <submittedName>
        <fullName evidence="2">Uncharacterized protein</fullName>
    </submittedName>
</protein>
<name>A0A2V5HJL9_ASPV1</name>
<gene>
    <name evidence="2" type="ORF">BO99DRAFT_398516</name>
</gene>
<feature type="compositionally biased region" description="Low complexity" evidence="1">
    <location>
        <begin position="56"/>
        <end position="74"/>
    </location>
</feature>
<dbReference type="Proteomes" id="UP000249829">
    <property type="component" value="Unassembled WGS sequence"/>
</dbReference>
<evidence type="ECO:0000256" key="1">
    <source>
        <dbReference type="SAM" id="MobiDB-lite"/>
    </source>
</evidence>
<organism evidence="2 3">
    <name type="scientific">Aspergillus violaceofuscus (strain CBS 115571)</name>
    <dbReference type="NCBI Taxonomy" id="1450538"/>
    <lineage>
        <taxon>Eukaryota</taxon>
        <taxon>Fungi</taxon>
        <taxon>Dikarya</taxon>
        <taxon>Ascomycota</taxon>
        <taxon>Pezizomycotina</taxon>
        <taxon>Eurotiomycetes</taxon>
        <taxon>Eurotiomycetidae</taxon>
        <taxon>Eurotiales</taxon>
        <taxon>Aspergillaceae</taxon>
        <taxon>Aspergillus</taxon>
    </lineage>
</organism>
<dbReference type="AlphaFoldDB" id="A0A2V5HJL9"/>
<feature type="compositionally biased region" description="Pro residues" evidence="1">
    <location>
        <begin position="44"/>
        <end position="55"/>
    </location>
</feature>